<evidence type="ECO:0000313" key="2">
    <source>
        <dbReference type="Proteomes" id="UP001169217"/>
    </source>
</evidence>
<sequence>MFGLMLQVLRWRWKQRITPVQSARDDYSAIVALAPTFGPGFGQVGLTPPGKEAPTGKDWTSWQLRGWRPLDLALQHFYRFFFVPSFEALLEPWRSTTTISFFSAAPPYTTGYSENPCPFFRARASRCILHTLTDSNSQASADNGRPSPAVFQALRRPCPPTEYDVPCYHPIPARSPARCRRIAWTGPNVLSLQQQGDAM</sequence>
<dbReference type="EMBL" id="JARUPT010000427">
    <property type="protein sequence ID" value="KAK0371659.1"/>
    <property type="molecule type" value="Genomic_DNA"/>
</dbReference>
<comment type="caution">
    <text evidence="1">The sequence shown here is derived from an EMBL/GenBank/DDBJ whole genome shotgun (WGS) entry which is preliminary data.</text>
</comment>
<reference evidence="1" key="1">
    <citation type="submission" date="2023-04" db="EMBL/GenBank/DDBJ databases">
        <title>Colletotrichum limetticola genome sequence.</title>
        <authorList>
            <person name="Baroncelli R."/>
        </authorList>
    </citation>
    <scope>NUCLEOTIDE SEQUENCE</scope>
    <source>
        <strain evidence="1">KLA-Anderson</strain>
    </source>
</reference>
<keyword evidence="2" id="KW-1185">Reference proteome</keyword>
<protein>
    <submittedName>
        <fullName evidence="1">Uncharacterized protein</fullName>
    </submittedName>
</protein>
<dbReference type="Proteomes" id="UP001169217">
    <property type="component" value="Unassembled WGS sequence"/>
</dbReference>
<gene>
    <name evidence="1" type="ORF">CLIM01_10983</name>
</gene>
<organism evidence="1 2">
    <name type="scientific">Colletotrichum limetticola</name>
    <dbReference type="NCBI Taxonomy" id="1209924"/>
    <lineage>
        <taxon>Eukaryota</taxon>
        <taxon>Fungi</taxon>
        <taxon>Dikarya</taxon>
        <taxon>Ascomycota</taxon>
        <taxon>Pezizomycotina</taxon>
        <taxon>Sordariomycetes</taxon>
        <taxon>Hypocreomycetidae</taxon>
        <taxon>Glomerellales</taxon>
        <taxon>Glomerellaceae</taxon>
        <taxon>Colletotrichum</taxon>
        <taxon>Colletotrichum acutatum species complex</taxon>
    </lineage>
</organism>
<name>A0ABQ9PJA4_9PEZI</name>
<evidence type="ECO:0000313" key="1">
    <source>
        <dbReference type="EMBL" id="KAK0371659.1"/>
    </source>
</evidence>
<proteinExistence type="predicted"/>
<accession>A0ABQ9PJA4</accession>